<organism evidence="1">
    <name type="scientific">Rhizophora mucronata</name>
    <name type="common">Asiatic mangrove</name>
    <dbReference type="NCBI Taxonomy" id="61149"/>
    <lineage>
        <taxon>Eukaryota</taxon>
        <taxon>Viridiplantae</taxon>
        <taxon>Streptophyta</taxon>
        <taxon>Embryophyta</taxon>
        <taxon>Tracheophyta</taxon>
        <taxon>Spermatophyta</taxon>
        <taxon>Magnoliopsida</taxon>
        <taxon>eudicotyledons</taxon>
        <taxon>Gunneridae</taxon>
        <taxon>Pentapetalae</taxon>
        <taxon>rosids</taxon>
        <taxon>fabids</taxon>
        <taxon>Malpighiales</taxon>
        <taxon>Rhizophoraceae</taxon>
        <taxon>Rhizophora</taxon>
    </lineage>
</organism>
<evidence type="ECO:0000313" key="1">
    <source>
        <dbReference type="EMBL" id="MBX50342.1"/>
    </source>
</evidence>
<protein>
    <submittedName>
        <fullName evidence="1">Uncharacterized protein</fullName>
    </submittedName>
</protein>
<sequence length="29" mass="3294">MDGFLLVSCFLKDRKYILCFSFGTFGGID</sequence>
<dbReference type="EMBL" id="GGEC01069858">
    <property type="protein sequence ID" value="MBX50342.1"/>
    <property type="molecule type" value="Transcribed_RNA"/>
</dbReference>
<dbReference type="AlphaFoldDB" id="A0A2P2P6F6"/>
<name>A0A2P2P6F6_RHIMU</name>
<proteinExistence type="predicted"/>
<accession>A0A2P2P6F6</accession>
<reference evidence="1" key="1">
    <citation type="submission" date="2018-02" db="EMBL/GenBank/DDBJ databases">
        <title>Rhizophora mucronata_Transcriptome.</title>
        <authorList>
            <person name="Meera S.P."/>
            <person name="Sreeshan A."/>
            <person name="Augustine A."/>
        </authorList>
    </citation>
    <scope>NUCLEOTIDE SEQUENCE</scope>
    <source>
        <tissue evidence="1">Leaf</tissue>
    </source>
</reference>